<keyword evidence="2" id="KW-1185">Reference proteome</keyword>
<name>A0ABR6BX41_9PSEU</name>
<reference evidence="1 2" key="1">
    <citation type="submission" date="2020-08" db="EMBL/GenBank/DDBJ databases">
        <title>Genomic Encyclopedia of Archaeal and Bacterial Type Strains, Phase II (KMG-II): from individual species to whole genera.</title>
        <authorList>
            <person name="Goeker M."/>
        </authorList>
    </citation>
    <scope>NUCLEOTIDE SEQUENCE [LARGE SCALE GENOMIC DNA]</scope>
    <source>
        <strain evidence="1 2">DSM 43850</strain>
    </source>
</reference>
<comment type="caution">
    <text evidence="1">The sequence shown here is derived from an EMBL/GenBank/DDBJ whole genome shotgun (WGS) entry which is preliminary data.</text>
</comment>
<organism evidence="1 2">
    <name type="scientific">Kutzneria viridogrisea</name>
    <dbReference type="NCBI Taxonomy" id="47990"/>
    <lineage>
        <taxon>Bacteria</taxon>
        <taxon>Bacillati</taxon>
        <taxon>Actinomycetota</taxon>
        <taxon>Actinomycetes</taxon>
        <taxon>Pseudonocardiales</taxon>
        <taxon>Pseudonocardiaceae</taxon>
        <taxon>Kutzneria</taxon>
    </lineage>
</organism>
<sequence length="36" mass="4021">MKLKTTTKMKKITVRRAGDVRLTSAACQCPYHVVNA</sequence>
<accession>A0ABR6BX41</accession>
<evidence type="ECO:0000313" key="1">
    <source>
        <dbReference type="EMBL" id="MBA8931177.1"/>
    </source>
</evidence>
<dbReference type="Proteomes" id="UP000517916">
    <property type="component" value="Unassembled WGS sequence"/>
</dbReference>
<gene>
    <name evidence="1" type="ORF">BC739_008424</name>
</gene>
<protein>
    <submittedName>
        <fullName evidence="1">Uncharacterized protein</fullName>
    </submittedName>
</protein>
<proteinExistence type="predicted"/>
<dbReference type="EMBL" id="JACJID010000008">
    <property type="protein sequence ID" value="MBA8931177.1"/>
    <property type="molecule type" value="Genomic_DNA"/>
</dbReference>
<evidence type="ECO:0000313" key="2">
    <source>
        <dbReference type="Proteomes" id="UP000517916"/>
    </source>
</evidence>